<feature type="transmembrane region" description="Helical" evidence="2">
    <location>
        <begin position="302"/>
        <end position="321"/>
    </location>
</feature>
<sequence>MEQTKPQAGDAAQAQSGTGGGNGKKRDWRTSDIHLGERWDIARFHPNATKENPAADDEDLFLWDIYFGANYLEREEPAPVDEQELAFKSKIEQTLGVLKAIYRPAPATENGESRWARFGKKLRRMIIGAQADHQTDAWEKECEVRFKEAFDRLFSLTTLAFTVKNVDLRAADSALETLRNETLMREGSRIKNHYMFKLGAPAFGAAVIFLLLYLLYDKSPGFFATLCGAYGDRLDWMCAKPSETREYVALFPSEVYRFRAMFLLLAGCMIGTWLSFAARKVTLAFTDLAELEGDRLAPRMRLLFTGSLAVVFSLFFITGVVEFRFSSMSTGQVMQSGTIALLIGLIFGLLEQSLPAAVMDRARGVFETGKTKTAP</sequence>
<evidence type="ECO:0000313" key="3">
    <source>
        <dbReference type="EMBL" id="AXK42890.1"/>
    </source>
</evidence>
<evidence type="ECO:0000313" key="4">
    <source>
        <dbReference type="Proteomes" id="UP000254508"/>
    </source>
</evidence>
<feature type="transmembrane region" description="Helical" evidence="2">
    <location>
        <begin position="260"/>
        <end position="281"/>
    </location>
</feature>
<dbReference type="EMBL" id="CP031357">
    <property type="protein sequence ID" value="AXK42890.1"/>
    <property type="molecule type" value="Genomic_DNA"/>
</dbReference>
<accession>A0A345YG38</accession>
<evidence type="ECO:0000256" key="1">
    <source>
        <dbReference type="SAM" id="MobiDB-lite"/>
    </source>
</evidence>
<keyword evidence="2" id="KW-0812">Transmembrane</keyword>
<dbReference type="AlphaFoldDB" id="A0A345YG38"/>
<dbReference type="KEGG" id="err:DVR09_11620"/>
<keyword evidence="4" id="KW-1185">Reference proteome</keyword>
<gene>
    <name evidence="3" type="ORF">DVR09_11620</name>
</gene>
<feature type="region of interest" description="Disordered" evidence="1">
    <location>
        <begin position="1"/>
        <end position="29"/>
    </location>
</feature>
<organism evidence="3 4">
    <name type="scientific">Erythrobacter aureus</name>
    <dbReference type="NCBI Taxonomy" id="2182384"/>
    <lineage>
        <taxon>Bacteria</taxon>
        <taxon>Pseudomonadati</taxon>
        <taxon>Pseudomonadota</taxon>
        <taxon>Alphaproteobacteria</taxon>
        <taxon>Sphingomonadales</taxon>
        <taxon>Erythrobacteraceae</taxon>
        <taxon>Erythrobacter/Porphyrobacter group</taxon>
        <taxon>Erythrobacter</taxon>
    </lineage>
</organism>
<dbReference type="OrthoDB" id="9179496at2"/>
<feature type="transmembrane region" description="Helical" evidence="2">
    <location>
        <begin position="333"/>
        <end position="350"/>
    </location>
</feature>
<reference evidence="4" key="1">
    <citation type="submission" date="2018-07" db="EMBL/GenBank/DDBJ databases">
        <title>Genome sequence of Erythrobacter strain YH-07, an antagonistic bacterium isolated from Yellow Sea.</title>
        <authorList>
            <person name="Tang T."/>
            <person name="Liu Q."/>
            <person name="Sun X."/>
        </authorList>
    </citation>
    <scope>NUCLEOTIDE SEQUENCE [LARGE SCALE GENOMIC DNA]</scope>
    <source>
        <strain evidence="4">YH-07</strain>
    </source>
</reference>
<evidence type="ECO:0000256" key="2">
    <source>
        <dbReference type="SAM" id="Phobius"/>
    </source>
</evidence>
<dbReference type="Proteomes" id="UP000254508">
    <property type="component" value="Chromosome"/>
</dbReference>
<feature type="transmembrane region" description="Helical" evidence="2">
    <location>
        <begin position="194"/>
        <end position="216"/>
    </location>
</feature>
<protein>
    <submittedName>
        <fullName evidence="3">Uncharacterized protein</fullName>
    </submittedName>
</protein>
<proteinExistence type="predicted"/>
<name>A0A345YG38_9SPHN</name>
<keyword evidence="2" id="KW-0472">Membrane</keyword>
<keyword evidence="2" id="KW-1133">Transmembrane helix</keyword>